<dbReference type="OrthoDB" id="4147030at2"/>
<gene>
    <name evidence="1" type="ORF">A8926_4382</name>
</gene>
<evidence type="ECO:0000313" key="2">
    <source>
        <dbReference type="Proteomes" id="UP000233786"/>
    </source>
</evidence>
<protein>
    <submittedName>
        <fullName evidence="1">Uncharacterized protein</fullName>
    </submittedName>
</protein>
<dbReference type="EMBL" id="PJNB01000001">
    <property type="protein sequence ID" value="PKW16540.1"/>
    <property type="molecule type" value="Genomic_DNA"/>
</dbReference>
<dbReference type="Proteomes" id="UP000233786">
    <property type="component" value="Unassembled WGS sequence"/>
</dbReference>
<dbReference type="AlphaFoldDB" id="A0A2N3Y0V7"/>
<proteinExistence type="predicted"/>
<dbReference type="RefSeq" id="WP_143539598.1">
    <property type="nucleotide sequence ID" value="NZ_CP061007.1"/>
</dbReference>
<comment type="caution">
    <text evidence="1">The sequence shown here is derived from an EMBL/GenBank/DDBJ whole genome shotgun (WGS) entry which is preliminary data.</text>
</comment>
<dbReference type="SUPFAM" id="SSF89372">
    <property type="entry name" value="Fucose-specific lectin"/>
    <property type="match status" value="1"/>
</dbReference>
<evidence type="ECO:0000313" key="1">
    <source>
        <dbReference type="EMBL" id="PKW16540.1"/>
    </source>
</evidence>
<sequence length="289" mass="32063">MTGAAVKWLRYNDITDTWSQPQTIQGVTSSAVPAIGDFPSQNQLWCVYPGDNYVLSWVTYDIDIGWSTPHQHSSLRLSEFDIESYGDELWYLRSTLPEETGEPIFGASKDALMWSDEAQIGSGQWKPAVARAGSYMYSVHLGSTNALQWMRYDGQSWSPSVNFPSGFPGCGHDPGLAVYKNDPHCAYNALNGGVPIQWCRFDGNEWGNLQDIPNTGTDARPVLASTYTGKLVCVYTDFYDSATLYWTVFDGNAWFDKPKRIDSVTDAQPGPSIATFQGTVYCTYLAESA</sequence>
<accession>A0A2N3Y0V7</accession>
<dbReference type="STRING" id="994479.GCA_000194155_07328"/>
<reference evidence="1" key="1">
    <citation type="submission" date="2017-12" db="EMBL/GenBank/DDBJ databases">
        <title>Sequencing the genomes of 1000 Actinobacteria strains.</title>
        <authorList>
            <person name="Klenk H.-P."/>
        </authorList>
    </citation>
    <scope>NUCLEOTIDE SEQUENCE [LARGE SCALE GENOMIC DNA]</scope>
    <source>
        <strain evidence="1">DSM 44228</strain>
    </source>
</reference>
<keyword evidence="2" id="KW-1185">Reference proteome</keyword>
<organism evidence="1 2">
    <name type="scientific">Saccharopolyspora spinosa</name>
    <dbReference type="NCBI Taxonomy" id="60894"/>
    <lineage>
        <taxon>Bacteria</taxon>
        <taxon>Bacillati</taxon>
        <taxon>Actinomycetota</taxon>
        <taxon>Actinomycetes</taxon>
        <taxon>Pseudonocardiales</taxon>
        <taxon>Pseudonocardiaceae</taxon>
        <taxon>Saccharopolyspora</taxon>
    </lineage>
</organism>
<name>A0A2N3Y0V7_SACSN</name>